<protein>
    <submittedName>
        <fullName evidence="1">Uncharacterized protein</fullName>
    </submittedName>
</protein>
<comment type="caution">
    <text evidence="1">The sequence shown here is derived from an EMBL/GenBank/DDBJ whole genome shotgun (WGS) entry which is preliminary data.</text>
</comment>
<dbReference type="RefSeq" id="WP_386028200.1">
    <property type="nucleotide sequence ID" value="NZ_JBHUHX010000048.1"/>
</dbReference>
<dbReference type="EMBL" id="JBHUHX010000048">
    <property type="protein sequence ID" value="MFD2113392.1"/>
    <property type="molecule type" value="Genomic_DNA"/>
</dbReference>
<gene>
    <name evidence="1" type="ORF">ACFSJC_16200</name>
</gene>
<evidence type="ECO:0000313" key="2">
    <source>
        <dbReference type="Proteomes" id="UP001597337"/>
    </source>
</evidence>
<keyword evidence="2" id="KW-1185">Reference proteome</keyword>
<name>A0ABW4YCM2_9GAMM</name>
<sequence>MTVLDHSSVEACVEAICQKGCLQVRRDIVALQSGDDLPEARGLGPSERAQLLRELKDIMAVYGDACRLD</sequence>
<evidence type="ECO:0000313" key="1">
    <source>
        <dbReference type="EMBL" id="MFD2113392.1"/>
    </source>
</evidence>
<accession>A0ABW4YCM2</accession>
<proteinExistence type="predicted"/>
<organism evidence="1 2">
    <name type="scientific">Thiorhodococcus fuscus</name>
    <dbReference type="NCBI Taxonomy" id="527200"/>
    <lineage>
        <taxon>Bacteria</taxon>
        <taxon>Pseudomonadati</taxon>
        <taxon>Pseudomonadota</taxon>
        <taxon>Gammaproteobacteria</taxon>
        <taxon>Chromatiales</taxon>
        <taxon>Chromatiaceae</taxon>
        <taxon>Thiorhodococcus</taxon>
    </lineage>
</organism>
<dbReference type="Proteomes" id="UP001597337">
    <property type="component" value="Unassembled WGS sequence"/>
</dbReference>
<reference evidence="2" key="1">
    <citation type="journal article" date="2019" name="Int. J. Syst. Evol. Microbiol.">
        <title>The Global Catalogue of Microorganisms (GCM) 10K type strain sequencing project: providing services to taxonomists for standard genome sequencing and annotation.</title>
        <authorList>
            <consortium name="The Broad Institute Genomics Platform"/>
            <consortium name="The Broad Institute Genome Sequencing Center for Infectious Disease"/>
            <person name="Wu L."/>
            <person name="Ma J."/>
        </authorList>
    </citation>
    <scope>NUCLEOTIDE SEQUENCE [LARGE SCALE GENOMIC DNA]</scope>
    <source>
        <strain evidence="2">KACC 12597</strain>
    </source>
</reference>